<evidence type="ECO:0000313" key="4">
    <source>
        <dbReference type="Proteomes" id="UP000424462"/>
    </source>
</evidence>
<dbReference type="SUPFAM" id="SSF51261">
    <property type="entry name" value="Duplicated hybrid motif"/>
    <property type="match status" value="1"/>
</dbReference>
<dbReference type="InterPro" id="IPR016047">
    <property type="entry name" value="M23ase_b-sheet_dom"/>
</dbReference>
<dbReference type="InterPro" id="IPR050570">
    <property type="entry name" value="Cell_wall_metabolism_enzyme"/>
</dbReference>
<name>A0A6B8W568_9CORY</name>
<evidence type="ECO:0000313" key="3">
    <source>
        <dbReference type="EMBL" id="QGU07701.1"/>
    </source>
</evidence>
<proteinExistence type="predicted"/>
<dbReference type="GO" id="GO:0004222">
    <property type="term" value="F:metalloendopeptidase activity"/>
    <property type="evidence" value="ECO:0007669"/>
    <property type="project" value="TreeGrafter"/>
</dbReference>
<feature type="domain" description="M23ase beta-sheet core" evidence="2">
    <location>
        <begin position="132"/>
        <end position="223"/>
    </location>
</feature>
<evidence type="ECO:0000259" key="2">
    <source>
        <dbReference type="Pfam" id="PF01551"/>
    </source>
</evidence>
<dbReference type="InterPro" id="IPR011055">
    <property type="entry name" value="Dup_hybrid_motif"/>
</dbReference>
<dbReference type="Proteomes" id="UP000424462">
    <property type="component" value="Chromosome"/>
</dbReference>
<dbReference type="PANTHER" id="PTHR21666">
    <property type="entry name" value="PEPTIDASE-RELATED"/>
    <property type="match status" value="1"/>
</dbReference>
<sequence>MLEKMMRTRHPHPRAVPANYLLLGVLLAECLNAGYLNVGPGNVEATPPGVVVETTASVVELQELNEGAPFIHERSLFAGFNSPTETDFAAGAALESHGGVERHSYVDPSSGDPHARAVLRAFDKPAQNWLPGHRGVDLDLAVGAPVMAAGDGVVAFAGQVAGTPTLSIDHPDGIRTTYQPVFATVRQGDEVRGGQEIGKLANPVDHGPGLHWGARRGEEYLNPLSLLAEVVIRLKPVDAPASRHP</sequence>
<organism evidence="3 4">
    <name type="scientific">Corynebacterium occultum</name>
    <dbReference type="NCBI Taxonomy" id="2675219"/>
    <lineage>
        <taxon>Bacteria</taxon>
        <taxon>Bacillati</taxon>
        <taxon>Actinomycetota</taxon>
        <taxon>Actinomycetes</taxon>
        <taxon>Mycobacteriales</taxon>
        <taxon>Corynebacteriaceae</taxon>
        <taxon>Corynebacterium</taxon>
    </lineage>
</organism>
<dbReference type="EMBL" id="CP046455">
    <property type="protein sequence ID" value="QGU07701.1"/>
    <property type="molecule type" value="Genomic_DNA"/>
</dbReference>
<dbReference type="AlphaFoldDB" id="A0A6B8W568"/>
<accession>A0A6B8W568</accession>
<keyword evidence="1" id="KW-0732">Signal</keyword>
<dbReference type="Gene3D" id="2.70.70.10">
    <property type="entry name" value="Glucose Permease (Domain IIA)"/>
    <property type="match status" value="1"/>
</dbReference>
<dbReference type="CDD" id="cd12797">
    <property type="entry name" value="M23_peptidase"/>
    <property type="match status" value="1"/>
</dbReference>
<dbReference type="Pfam" id="PF01551">
    <property type="entry name" value="Peptidase_M23"/>
    <property type="match status" value="1"/>
</dbReference>
<protein>
    <submittedName>
        <fullName evidence="3">Putative peptidase</fullName>
    </submittedName>
</protein>
<gene>
    <name evidence="3" type="ORF">COCCU_08885</name>
</gene>
<keyword evidence="4" id="KW-1185">Reference proteome</keyword>
<dbReference type="KEGG" id="cok:COCCU_08885"/>
<evidence type="ECO:0000256" key="1">
    <source>
        <dbReference type="ARBA" id="ARBA00022729"/>
    </source>
</evidence>
<dbReference type="PANTHER" id="PTHR21666:SF289">
    <property type="entry name" value="L-ALA--D-GLU ENDOPEPTIDASE"/>
    <property type="match status" value="1"/>
</dbReference>
<reference evidence="3 4" key="1">
    <citation type="submission" date="2019-11" db="EMBL/GenBank/DDBJ databases">
        <title>Complete genome sequence of Corynebacterium kalinowskii 1959, a novel Corynebacterium species isolated from soil of a small paddock in Vilsendorf, Germany.</title>
        <authorList>
            <person name="Schaffert L."/>
            <person name="Ruwe M."/>
            <person name="Milse J."/>
            <person name="Hanuschka K."/>
            <person name="Ortseifen V."/>
            <person name="Droste J."/>
            <person name="Brandt D."/>
            <person name="Schlueter L."/>
            <person name="Kutter Y."/>
            <person name="Vinke S."/>
            <person name="Viehoefer P."/>
            <person name="Jacob L."/>
            <person name="Luebke N.-C."/>
            <person name="Schulte-Berndt E."/>
            <person name="Hain C."/>
            <person name="Linder M."/>
            <person name="Schmidt P."/>
            <person name="Wollenschlaeger L."/>
            <person name="Luttermann T."/>
            <person name="Thieme E."/>
            <person name="Hassa J."/>
            <person name="Haak M."/>
            <person name="Wittchen M."/>
            <person name="Mentz A."/>
            <person name="Persicke M."/>
            <person name="Busche T."/>
            <person name="Ruckert C."/>
        </authorList>
    </citation>
    <scope>NUCLEOTIDE SEQUENCE [LARGE SCALE GENOMIC DNA]</scope>
    <source>
        <strain evidence="3 4">2039</strain>
    </source>
</reference>